<dbReference type="EMBL" id="JANCLU010000009">
    <property type="protein sequence ID" value="MCP8939109.1"/>
    <property type="molecule type" value="Genomic_DNA"/>
</dbReference>
<evidence type="ECO:0000259" key="2">
    <source>
        <dbReference type="SMART" id="SM00922"/>
    </source>
</evidence>
<dbReference type="SFLD" id="SFLDG00179">
    <property type="entry name" value="mandelate_racemase"/>
    <property type="match status" value="1"/>
</dbReference>
<dbReference type="Gene3D" id="3.30.390.10">
    <property type="entry name" value="Enolase-like, N-terminal domain"/>
    <property type="match status" value="1"/>
</dbReference>
<gene>
    <name evidence="3" type="ORF">NK718_11325</name>
</gene>
<dbReference type="Proteomes" id="UP001205890">
    <property type="component" value="Unassembled WGS sequence"/>
</dbReference>
<organism evidence="3 4">
    <name type="scientific">Alsobacter ponti</name>
    <dbReference type="NCBI Taxonomy" id="2962936"/>
    <lineage>
        <taxon>Bacteria</taxon>
        <taxon>Pseudomonadati</taxon>
        <taxon>Pseudomonadota</taxon>
        <taxon>Alphaproteobacteria</taxon>
        <taxon>Hyphomicrobiales</taxon>
        <taxon>Alsobacteraceae</taxon>
        <taxon>Alsobacter</taxon>
    </lineage>
</organism>
<protein>
    <submittedName>
        <fullName evidence="3">Mandelate racemase/muconate lactonizing enzyme family protein</fullName>
    </submittedName>
</protein>
<dbReference type="RefSeq" id="WP_254741954.1">
    <property type="nucleotide sequence ID" value="NZ_JANCLU010000009.1"/>
</dbReference>
<dbReference type="Gene3D" id="3.20.20.120">
    <property type="entry name" value="Enolase-like C-terminal domain"/>
    <property type="match status" value="1"/>
</dbReference>
<evidence type="ECO:0000313" key="3">
    <source>
        <dbReference type="EMBL" id="MCP8939109.1"/>
    </source>
</evidence>
<dbReference type="InterPro" id="IPR036849">
    <property type="entry name" value="Enolase-like_C_sf"/>
</dbReference>
<dbReference type="InterPro" id="IPR034593">
    <property type="entry name" value="DgoD-like"/>
</dbReference>
<dbReference type="InterPro" id="IPR029065">
    <property type="entry name" value="Enolase_C-like"/>
</dbReference>
<evidence type="ECO:0000256" key="1">
    <source>
        <dbReference type="ARBA" id="ARBA00023239"/>
    </source>
</evidence>
<dbReference type="InterPro" id="IPR029017">
    <property type="entry name" value="Enolase-like_N"/>
</dbReference>
<dbReference type="SUPFAM" id="SSF54826">
    <property type="entry name" value="Enolase N-terminal domain-like"/>
    <property type="match status" value="1"/>
</dbReference>
<dbReference type="PANTHER" id="PTHR48080">
    <property type="entry name" value="D-GALACTONATE DEHYDRATASE-RELATED"/>
    <property type="match status" value="1"/>
</dbReference>
<evidence type="ECO:0000313" key="4">
    <source>
        <dbReference type="Proteomes" id="UP001205890"/>
    </source>
</evidence>
<dbReference type="SFLD" id="SFLDS00001">
    <property type="entry name" value="Enolase"/>
    <property type="match status" value="1"/>
</dbReference>
<accession>A0ABT1LCB1</accession>
<dbReference type="SMART" id="SM00922">
    <property type="entry name" value="MR_MLE"/>
    <property type="match status" value="1"/>
</dbReference>
<comment type="caution">
    <text evidence="3">The sequence shown here is derived from an EMBL/GenBank/DDBJ whole genome shotgun (WGS) entry which is preliminary data.</text>
</comment>
<dbReference type="InterPro" id="IPR013342">
    <property type="entry name" value="Mandelate_racemase_C"/>
</dbReference>
<feature type="domain" description="Mandelate racemase/muconate lactonizing enzyme C-terminal" evidence="2">
    <location>
        <begin position="144"/>
        <end position="246"/>
    </location>
</feature>
<dbReference type="CDD" id="cd03316">
    <property type="entry name" value="MR_like"/>
    <property type="match status" value="1"/>
</dbReference>
<sequence length="391" mass="41804">MKIEAVDFFYLSMPQVTTEADGSQDALVVRVAGGGHVGWGECEAAPLPSIAAFVCPMSHGVCRPVADSVLGQRLEGPDDIARMAALVEYDSMDLLQAAHTFSGVEMAMWDLLGRARGEPVWKLLGYAASHAKTPYASQLFGDTPQETLELGRKARAKGFRAVKYGWGPIGRGAPEADADHFAAAREGIGEDGILLVDVGQIFGEDVERAALRLPALEKARATWLEEPFHASALEAYGALAARSRTVKMAGGEGAHNTFMARHLIDYGKVGYIQIDCGRIGGIGPAKKVADYAAPRGVTYVNHTFTSHLALSASLQPYAGLEGHRICEYPVAPKSLAVDLTATHLTPDANGEVRAPDAPGLAVEVSPEALRRYRVDVEIRVGGRTLYRTPEA</sequence>
<dbReference type="SUPFAM" id="SSF51604">
    <property type="entry name" value="Enolase C-terminal domain-like"/>
    <property type="match status" value="1"/>
</dbReference>
<keyword evidence="4" id="KW-1185">Reference proteome</keyword>
<dbReference type="Pfam" id="PF13378">
    <property type="entry name" value="MR_MLE_C"/>
    <property type="match status" value="1"/>
</dbReference>
<name>A0ABT1LCB1_9HYPH</name>
<keyword evidence="1" id="KW-0456">Lyase</keyword>
<reference evidence="3 4" key="1">
    <citation type="submission" date="2022-07" db="EMBL/GenBank/DDBJ databases">
        <authorList>
            <person name="Li W.-J."/>
            <person name="Deng Q.-Q."/>
        </authorList>
    </citation>
    <scope>NUCLEOTIDE SEQUENCE [LARGE SCALE GENOMIC DNA]</scope>
    <source>
        <strain evidence="3 4">SYSU M60028</strain>
    </source>
</reference>
<dbReference type="PANTHER" id="PTHR48080:SF2">
    <property type="entry name" value="D-GALACTONATE DEHYDRATASE"/>
    <property type="match status" value="1"/>
</dbReference>
<dbReference type="Pfam" id="PF02746">
    <property type="entry name" value="MR_MLE_N"/>
    <property type="match status" value="1"/>
</dbReference>
<proteinExistence type="predicted"/>
<dbReference type="InterPro" id="IPR013341">
    <property type="entry name" value="Mandelate_racemase_N_dom"/>
</dbReference>